<evidence type="ECO:0000313" key="5">
    <source>
        <dbReference type="Proteomes" id="UP000011087"/>
    </source>
</evidence>
<feature type="region of interest" description="Disordered" evidence="1">
    <location>
        <begin position="21"/>
        <end position="69"/>
    </location>
</feature>
<evidence type="ECO:0000256" key="1">
    <source>
        <dbReference type="SAM" id="MobiDB-lite"/>
    </source>
</evidence>
<dbReference type="PaxDb" id="55529-EKX32581"/>
<dbReference type="EMBL" id="JH993182">
    <property type="protein sequence ID" value="EKX32581.1"/>
    <property type="molecule type" value="Genomic_DNA"/>
</dbReference>
<dbReference type="RefSeq" id="XP_005819561.1">
    <property type="nucleotide sequence ID" value="XM_005819504.1"/>
</dbReference>
<accession>L1I8I5</accession>
<dbReference type="GeneID" id="17289315"/>
<dbReference type="EnsemblProtists" id="EKX32581">
    <property type="protein sequence ID" value="EKX32581"/>
    <property type="gene ID" value="GUITHDRAFT_121249"/>
</dbReference>
<keyword evidence="2" id="KW-0812">Transmembrane</keyword>
<gene>
    <name evidence="3" type="ORF">GUITHDRAFT_121249</name>
</gene>
<dbReference type="KEGG" id="gtt:GUITHDRAFT_121249"/>
<proteinExistence type="predicted"/>
<protein>
    <submittedName>
        <fullName evidence="3 4">Uncharacterized protein</fullName>
    </submittedName>
</protein>
<organism evidence="3">
    <name type="scientific">Guillardia theta (strain CCMP2712)</name>
    <name type="common">Cryptophyte</name>
    <dbReference type="NCBI Taxonomy" id="905079"/>
    <lineage>
        <taxon>Eukaryota</taxon>
        <taxon>Cryptophyceae</taxon>
        <taxon>Pyrenomonadales</taxon>
        <taxon>Geminigeraceae</taxon>
        <taxon>Guillardia</taxon>
    </lineage>
</organism>
<keyword evidence="5" id="KW-1185">Reference proteome</keyword>
<sequence length="348" mass="39822">MAKIVFRDAFRNFENGNEAIESAAQDTSTHSPRRNRRTPLNFVSQISPNGEHGKDENSSVSEFDPPPYLPPSLEYSNRWRVTETVGNERHVYQVFFKLRLHLFCIEQIEANKGTKNDSAPIEEISVIDIVDRAILNQNTMSLKVMKDQGAVDHRKFVFIDNKDMSDFAFALQSLQHEMMSQEGSGHRVFDSSQRNVLGQWKKNILKDKTMVKRRDPRLMTRIRIWFKTVMTVDRDDNAHEFHRTRAEGAGEEEEVCKGKTGIEDGELFALYVILISAAFLSYTIIVTPFGSPETLQAMKVTVKQAGVPVGYGPLPGIAWDYFSSGQVVQRRWERREEVGEFLARSEDL</sequence>
<evidence type="ECO:0000313" key="4">
    <source>
        <dbReference type="EnsemblProtists" id="EKX32581"/>
    </source>
</evidence>
<dbReference type="Proteomes" id="UP000011087">
    <property type="component" value="Unassembled WGS sequence"/>
</dbReference>
<keyword evidence="2" id="KW-1133">Transmembrane helix</keyword>
<keyword evidence="2" id="KW-0472">Membrane</keyword>
<evidence type="ECO:0000256" key="2">
    <source>
        <dbReference type="SAM" id="Phobius"/>
    </source>
</evidence>
<dbReference type="HOGENOM" id="CLU_797980_0_0_1"/>
<dbReference type="AlphaFoldDB" id="L1I8I5"/>
<name>L1I8I5_GUITC</name>
<reference evidence="4" key="3">
    <citation type="submission" date="2016-03" db="UniProtKB">
        <authorList>
            <consortium name="EnsemblProtists"/>
        </authorList>
    </citation>
    <scope>IDENTIFICATION</scope>
</reference>
<reference evidence="3 5" key="1">
    <citation type="journal article" date="2012" name="Nature">
        <title>Algal genomes reveal evolutionary mosaicism and the fate of nucleomorphs.</title>
        <authorList>
            <consortium name="DOE Joint Genome Institute"/>
            <person name="Curtis B.A."/>
            <person name="Tanifuji G."/>
            <person name="Burki F."/>
            <person name="Gruber A."/>
            <person name="Irimia M."/>
            <person name="Maruyama S."/>
            <person name="Arias M.C."/>
            <person name="Ball S.G."/>
            <person name="Gile G.H."/>
            <person name="Hirakawa Y."/>
            <person name="Hopkins J.F."/>
            <person name="Kuo A."/>
            <person name="Rensing S.A."/>
            <person name="Schmutz J."/>
            <person name="Symeonidi A."/>
            <person name="Elias M."/>
            <person name="Eveleigh R.J."/>
            <person name="Herman E.K."/>
            <person name="Klute M.J."/>
            <person name="Nakayama T."/>
            <person name="Obornik M."/>
            <person name="Reyes-Prieto A."/>
            <person name="Armbrust E.V."/>
            <person name="Aves S.J."/>
            <person name="Beiko R.G."/>
            <person name="Coutinho P."/>
            <person name="Dacks J.B."/>
            <person name="Durnford D.G."/>
            <person name="Fast N.M."/>
            <person name="Green B.R."/>
            <person name="Grisdale C.J."/>
            <person name="Hempel F."/>
            <person name="Henrissat B."/>
            <person name="Hoppner M.P."/>
            <person name="Ishida K."/>
            <person name="Kim E."/>
            <person name="Koreny L."/>
            <person name="Kroth P.G."/>
            <person name="Liu Y."/>
            <person name="Malik S.B."/>
            <person name="Maier U.G."/>
            <person name="McRose D."/>
            <person name="Mock T."/>
            <person name="Neilson J.A."/>
            <person name="Onodera N.T."/>
            <person name="Poole A.M."/>
            <person name="Pritham E.J."/>
            <person name="Richards T.A."/>
            <person name="Rocap G."/>
            <person name="Roy S.W."/>
            <person name="Sarai C."/>
            <person name="Schaack S."/>
            <person name="Shirato S."/>
            <person name="Slamovits C.H."/>
            <person name="Spencer D.F."/>
            <person name="Suzuki S."/>
            <person name="Worden A.Z."/>
            <person name="Zauner S."/>
            <person name="Barry K."/>
            <person name="Bell C."/>
            <person name="Bharti A.K."/>
            <person name="Crow J.A."/>
            <person name="Grimwood J."/>
            <person name="Kramer R."/>
            <person name="Lindquist E."/>
            <person name="Lucas S."/>
            <person name="Salamov A."/>
            <person name="McFadden G.I."/>
            <person name="Lane C.E."/>
            <person name="Keeling P.J."/>
            <person name="Gray M.W."/>
            <person name="Grigoriev I.V."/>
            <person name="Archibald J.M."/>
        </authorList>
    </citation>
    <scope>NUCLEOTIDE SEQUENCE</scope>
    <source>
        <strain evidence="3 5">CCMP2712</strain>
    </source>
</reference>
<reference evidence="5" key="2">
    <citation type="submission" date="2012-11" db="EMBL/GenBank/DDBJ databases">
        <authorList>
            <person name="Kuo A."/>
            <person name="Curtis B.A."/>
            <person name="Tanifuji G."/>
            <person name="Burki F."/>
            <person name="Gruber A."/>
            <person name="Irimia M."/>
            <person name="Maruyama S."/>
            <person name="Arias M.C."/>
            <person name="Ball S.G."/>
            <person name="Gile G.H."/>
            <person name="Hirakawa Y."/>
            <person name="Hopkins J.F."/>
            <person name="Rensing S.A."/>
            <person name="Schmutz J."/>
            <person name="Symeonidi A."/>
            <person name="Elias M."/>
            <person name="Eveleigh R.J."/>
            <person name="Herman E.K."/>
            <person name="Klute M.J."/>
            <person name="Nakayama T."/>
            <person name="Obornik M."/>
            <person name="Reyes-Prieto A."/>
            <person name="Armbrust E.V."/>
            <person name="Aves S.J."/>
            <person name="Beiko R.G."/>
            <person name="Coutinho P."/>
            <person name="Dacks J.B."/>
            <person name="Durnford D.G."/>
            <person name="Fast N.M."/>
            <person name="Green B.R."/>
            <person name="Grisdale C."/>
            <person name="Hempe F."/>
            <person name="Henrissat B."/>
            <person name="Hoppner M.P."/>
            <person name="Ishida K.-I."/>
            <person name="Kim E."/>
            <person name="Koreny L."/>
            <person name="Kroth P.G."/>
            <person name="Liu Y."/>
            <person name="Malik S.-B."/>
            <person name="Maier U.G."/>
            <person name="McRose D."/>
            <person name="Mock T."/>
            <person name="Neilson J.A."/>
            <person name="Onodera N.T."/>
            <person name="Poole A.M."/>
            <person name="Pritham E.J."/>
            <person name="Richards T.A."/>
            <person name="Rocap G."/>
            <person name="Roy S.W."/>
            <person name="Sarai C."/>
            <person name="Schaack S."/>
            <person name="Shirato S."/>
            <person name="Slamovits C.H."/>
            <person name="Spencer D.F."/>
            <person name="Suzuki S."/>
            <person name="Worden A.Z."/>
            <person name="Zauner S."/>
            <person name="Barry K."/>
            <person name="Bell C."/>
            <person name="Bharti A.K."/>
            <person name="Crow J.A."/>
            <person name="Grimwood J."/>
            <person name="Kramer R."/>
            <person name="Lindquist E."/>
            <person name="Lucas S."/>
            <person name="Salamov A."/>
            <person name="McFadden G.I."/>
            <person name="Lane C.E."/>
            <person name="Keeling P.J."/>
            <person name="Gray M.W."/>
            <person name="Grigoriev I.V."/>
            <person name="Archibald J.M."/>
        </authorList>
    </citation>
    <scope>NUCLEOTIDE SEQUENCE</scope>
    <source>
        <strain evidence="5">CCMP2712</strain>
    </source>
</reference>
<feature type="transmembrane region" description="Helical" evidence="2">
    <location>
        <begin position="268"/>
        <end position="289"/>
    </location>
</feature>
<evidence type="ECO:0000313" key="3">
    <source>
        <dbReference type="EMBL" id="EKX32581.1"/>
    </source>
</evidence>